<feature type="domain" description="PPM-type phosphatase" evidence="3">
    <location>
        <begin position="220"/>
        <end position="443"/>
    </location>
</feature>
<dbReference type="InterPro" id="IPR003018">
    <property type="entry name" value="GAF"/>
</dbReference>
<dbReference type="Pfam" id="PF07228">
    <property type="entry name" value="SpoIIE"/>
    <property type="match status" value="1"/>
</dbReference>
<gene>
    <name evidence="4" type="ORF">C3Y92_17670</name>
</gene>
<evidence type="ECO:0000259" key="2">
    <source>
        <dbReference type="SMART" id="SM00065"/>
    </source>
</evidence>
<feature type="domain" description="GAF" evidence="2">
    <location>
        <begin position="39"/>
        <end position="193"/>
    </location>
</feature>
<evidence type="ECO:0000259" key="3">
    <source>
        <dbReference type="SMART" id="SM00331"/>
    </source>
</evidence>
<protein>
    <submittedName>
        <fullName evidence="4">Phosphatase</fullName>
    </submittedName>
</protein>
<dbReference type="Gene3D" id="3.30.450.40">
    <property type="match status" value="1"/>
</dbReference>
<dbReference type="SUPFAM" id="SSF81606">
    <property type="entry name" value="PP2C-like"/>
    <property type="match status" value="1"/>
</dbReference>
<keyword evidence="5" id="KW-1185">Reference proteome</keyword>
<dbReference type="Pfam" id="PF01590">
    <property type="entry name" value="GAF"/>
    <property type="match status" value="1"/>
</dbReference>
<dbReference type="SUPFAM" id="SSF55781">
    <property type="entry name" value="GAF domain-like"/>
    <property type="match status" value="1"/>
</dbReference>
<dbReference type="EMBL" id="CP026538">
    <property type="protein sequence ID" value="QAZ68963.1"/>
    <property type="molecule type" value="Genomic_DNA"/>
</dbReference>
<dbReference type="RefSeq" id="WP_129354902.1">
    <property type="nucleotide sequence ID" value="NZ_CP026538.1"/>
</dbReference>
<dbReference type="InterPro" id="IPR029016">
    <property type="entry name" value="GAF-like_dom_sf"/>
</dbReference>
<accession>A0A4P6HNY5</accession>
<dbReference type="GO" id="GO:0016791">
    <property type="term" value="F:phosphatase activity"/>
    <property type="evidence" value="ECO:0007669"/>
    <property type="project" value="TreeGrafter"/>
</dbReference>
<dbReference type="KEGG" id="dcb:C3Y92_17670"/>
<dbReference type="Gene3D" id="3.60.40.10">
    <property type="entry name" value="PPM-type phosphatase domain"/>
    <property type="match status" value="1"/>
</dbReference>
<dbReference type="Proteomes" id="UP000293296">
    <property type="component" value="Chromosome"/>
</dbReference>
<sequence length="453" mass="48244">MTSTDAMPAEAGDAVSLSRKIDGLRRCFALSRLVAESLDLSEVLERIMTTSRQALCAEAASLLLVDDTPGPGQGELVFTVAQGPACLPLRSGFRLAPGQGVAGWVAASGEPVLLADAYADPRFNREVDRQTGYRTRSMLCVPLTYRERVIGVVQCINKAGGGEFGPDDLETFSLLAAQAAVAIVNARLHGEALAKQRMDFDMEVAASVQQGFWPKGAPALAGFDVAGVSRPCDATGGDYYDYLMRPGEHGERHFLVAVGDVTGHGIQAALLMASVRAFLRSRLLSPGGPAAIVGDVNRLLAEDMGVSGRFITLFLLELCPETGALRYVRAGHDPALLYDPATDEFQELGGRGIPLGIDGDWRYEENLVKGLPPGAVLALGTDGIWEARGANGEMYGKTRLRHALRRAASLDAAGVAREALADLEAFRQGEPSRDDVTLVVVKAWAKTKHTEAA</sequence>
<organism evidence="4 5">
    <name type="scientific">Solidesulfovibrio carbinolicus</name>
    <dbReference type="NCBI Taxonomy" id="296842"/>
    <lineage>
        <taxon>Bacteria</taxon>
        <taxon>Pseudomonadati</taxon>
        <taxon>Thermodesulfobacteriota</taxon>
        <taxon>Desulfovibrionia</taxon>
        <taxon>Desulfovibrionales</taxon>
        <taxon>Desulfovibrionaceae</taxon>
        <taxon>Solidesulfovibrio</taxon>
    </lineage>
</organism>
<dbReference type="OrthoDB" id="343514at2"/>
<dbReference type="AlphaFoldDB" id="A0A4P6HNY5"/>
<keyword evidence="1" id="KW-0378">Hydrolase</keyword>
<reference evidence="4 5" key="1">
    <citation type="submission" date="2018-02" db="EMBL/GenBank/DDBJ databases">
        <title>Genome sequence of Desulfovibrio carbinolicus DSM 3852.</title>
        <authorList>
            <person name="Wilbanks E."/>
            <person name="Skennerton C.T."/>
            <person name="Orphan V.J."/>
        </authorList>
    </citation>
    <scope>NUCLEOTIDE SEQUENCE [LARGE SCALE GENOMIC DNA]</scope>
    <source>
        <strain evidence="4 5">DSM 3852</strain>
    </source>
</reference>
<dbReference type="SMART" id="SM00065">
    <property type="entry name" value="GAF"/>
    <property type="match status" value="1"/>
</dbReference>
<dbReference type="PANTHER" id="PTHR43156:SF2">
    <property type="entry name" value="STAGE II SPORULATION PROTEIN E"/>
    <property type="match status" value="1"/>
</dbReference>
<dbReference type="PANTHER" id="PTHR43156">
    <property type="entry name" value="STAGE II SPORULATION PROTEIN E-RELATED"/>
    <property type="match status" value="1"/>
</dbReference>
<evidence type="ECO:0000313" key="4">
    <source>
        <dbReference type="EMBL" id="QAZ68963.1"/>
    </source>
</evidence>
<name>A0A4P6HNY5_9BACT</name>
<dbReference type="InterPro" id="IPR036457">
    <property type="entry name" value="PPM-type-like_dom_sf"/>
</dbReference>
<proteinExistence type="predicted"/>
<dbReference type="InterPro" id="IPR001932">
    <property type="entry name" value="PPM-type_phosphatase-like_dom"/>
</dbReference>
<evidence type="ECO:0000256" key="1">
    <source>
        <dbReference type="ARBA" id="ARBA00022801"/>
    </source>
</evidence>
<dbReference type="InterPro" id="IPR052016">
    <property type="entry name" value="Bact_Sigma-Reg"/>
</dbReference>
<dbReference type="SMART" id="SM00331">
    <property type="entry name" value="PP2C_SIG"/>
    <property type="match status" value="1"/>
</dbReference>
<evidence type="ECO:0000313" key="5">
    <source>
        <dbReference type="Proteomes" id="UP000293296"/>
    </source>
</evidence>